<organism evidence="2 3">
    <name type="scientific">Dreissena polymorpha</name>
    <name type="common">Zebra mussel</name>
    <name type="synonym">Mytilus polymorpha</name>
    <dbReference type="NCBI Taxonomy" id="45954"/>
    <lineage>
        <taxon>Eukaryota</taxon>
        <taxon>Metazoa</taxon>
        <taxon>Spiralia</taxon>
        <taxon>Lophotrochozoa</taxon>
        <taxon>Mollusca</taxon>
        <taxon>Bivalvia</taxon>
        <taxon>Autobranchia</taxon>
        <taxon>Heteroconchia</taxon>
        <taxon>Euheterodonta</taxon>
        <taxon>Imparidentia</taxon>
        <taxon>Neoheterodontei</taxon>
        <taxon>Myida</taxon>
        <taxon>Dreissenoidea</taxon>
        <taxon>Dreissenidae</taxon>
        <taxon>Dreissena</taxon>
    </lineage>
</organism>
<keyword evidence="3" id="KW-1185">Reference proteome</keyword>
<proteinExistence type="predicted"/>
<dbReference type="AlphaFoldDB" id="A0A9D4IB16"/>
<dbReference type="EMBL" id="JAIWYP010000010">
    <property type="protein sequence ID" value="KAH3754779.1"/>
    <property type="molecule type" value="Genomic_DNA"/>
</dbReference>
<feature type="region of interest" description="Disordered" evidence="1">
    <location>
        <begin position="286"/>
        <end position="339"/>
    </location>
</feature>
<feature type="compositionally biased region" description="Polar residues" evidence="1">
    <location>
        <begin position="151"/>
        <end position="163"/>
    </location>
</feature>
<evidence type="ECO:0000313" key="2">
    <source>
        <dbReference type="EMBL" id="KAH3754779.1"/>
    </source>
</evidence>
<feature type="compositionally biased region" description="Basic and acidic residues" evidence="1">
    <location>
        <begin position="125"/>
        <end position="136"/>
    </location>
</feature>
<accession>A0A9D4IB16</accession>
<comment type="caution">
    <text evidence="2">The sequence shown here is derived from an EMBL/GenBank/DDBJ whole genome shotgun (WGS) entry which is preliminary data.</text>
</comment>
<feature type="compositionally biased region" description="Low complexity" evidence="1">
    <location>
        <begin position="292"/>
        <end position="301"/>
    </location>
</feature>
<gene>
    <name evidence="2" type="ORF">DPMN_189460</name>
</gene>
<reference evidence="2" key="1">
    <citation type="journal article" date="2019" name="bioRxiv">
        <title>The Genome of the Zebra Mussel, Dreissena polymorpha: A Resource for Invasive Species Research.</title>
        <authorList>
            <person name="McCartney M.A."/>
            <person name="Auch B."/>
            <person name="Kono T."/>
            <person name="Mallez S."/>
            <person name="Zhang Y."/>
            <person name="Obille A."/>
            <person name="Becker A."/>
            <person name="Abrahante J.E."/>
            <person name="Garbe J."/>
            <person name="Badalamenti J.P."/>
            <person name="Herman A."/>
            <person name="Mangelson H."/>
            <person name="Liachko I."/>
            <person name="Sullivan S."/>
            <person name="Sone E.D."/>
            <person name="Koren S."/>
            <person name="Silverstein K.A.T."/>
            <person name="Beckman K.B."/>
            <person name="Gohl D.M."/>
        </authorList>
    </citation>
    <scope>NUCLEOTIDE SEQUENCE</scope>
    <source>
        <strain evidence="2">Duluth1</strain>
        <tissue evidence="2">Whole animal</tissue>
    </source>
</reference>
<feature type="compositionally biased region" description="Polar residues" evidence="1">
    <location>
        <begin position="100"/>
        <end position="112"/>
    </location>
</feature>
<reference evidence="2" key="2">
    <citation type="submission" date="2020-11" db="EMBL/GenBank/DDBJ databases">
        <authorList>
            <person name="McCartney M.A."/>
            <person name="Auch B."/>
            <person name="Kono T."/>
            <person name="Mallez S."/>
            <person name="Becker A."/>
            <person name="Gohl D.M."/>
            <person name="Silverstein K.A.T."/>
            <person name="Koren S."/>
            <person name="Bechman K.B."/>
            <person name="Herman A."/>
            <person name="Abrahante J.E."/>
            <person name="Garbe J."/>
        </authorList>
    </citation>
    <scope>NUCLEOTIDE SEQUENCE</scope>
    <source>
        <strain evidence="2">Duluth1</strain>
        <tissue evidence="2">Whole animal</tissue>
    </source>
</reference>
<dbReference type="Proteomes" id="UP000828390">
    <property type="component" value="Unassembled WGS sequence"/>
</dbReference>
<feature type="region of interest" description="Disordered" evidence="1">
    <location>
        <begin position="1"/>
        <end position="23"/>
    </location>
</feature>
<evidence type="ECO:0000313" key="3">
    <source>
        <dbReference type="Proteomes" id="UP000828390"/>
    </source>
</evidence>
<feature type="compositionally biased region" description="Basic and acidic residues" evidence="1">
    <location>
        <begin position="1"/>
        <end position="16"/>
    </location>
</feature>
<feature type="region of interest" description="Disordered" evidence="1">
    <location>
        <begin position="44"/>
        <end position="163"/>
    </location>
</feature>
<evidence type="ECO:0000256" key="1">
    <source>
        <dbReference type="SAM" id="MobiDB-lite"/>
    </source>
</evidence>
<sequence length="472" mass="53002">MVKFFSREKQLSKEDQSATETINNRLRKLDHKISELNRYWKEMEQTGQPPSVMPRISKAAVNTYPLEQGQGQRLPMTSEPRSRGQADPRSQTLPLPGRSSLGQPGRVQSFSNKDIPKLIKKGPIRKRDSDRRRTAELIKSQRSKPKDQADSGETNGHSYQESQIKPDSLDAAMTEPHVSQSYYPRSEDFSGHIPPSSYSYLPPAREQRTYPSDSSKAYAPLINSQAQLPSSSNISHDQSLEVEEKFVKPSYQQHQQSTYQAQPEYLPTHQSQSTNVVTTRLPLFTSTADVPSPSSANSSFSQTPTGYHPMESESSVKVFPSEPAVSATQSKSDTNSEDKLKRSAKYMIPDTLPITKSTPNLPAGVPPPKVDIMPKFHSSRRADSPPKSFQELLTKFQTGETLSRPVESREKQEVQKELNKVMKSRVSYLDDEEKVMDRRVVPQLQQEMEQVNLVAGVLYQPCYGKTGLNACA</sequence>
<protein>
    <submittedName>
        <fullName evidence="2">Uncharacterized protein</fullName>
    </submittedName>
</protein>
<feature type="region of interest" description="Disordered" evidence="1">
    <location>
        <begin position="182"/>
        <end position="215"/>
    </location>
</feature>
<name>A0A9D4IB16_DREPO</name>